<dbReference type="PANTHER" id="PTHR11814">
    <property type="entry name" value="SULFATE TRANSPORTER"/>
    <property type="match status" value="1"/>
</dbReference>
<dbReference type="eggNOG" id="KOG0236">
    <property type="taxonomic scope" value="Eukaryota"/>
</dbReference>
<evidence type="ECO:0000313" key="3">
    <source>
        <dbReference type="Proteomes" id="UP000007875"/>
    </source>
</evidence>
<sequence length="188" mass="21038">MVIGIAAGACFAVLIVLIRTHFTKLNQLGKLLQSEIYETTDLFPKVDLDDNIIVLSYNAPIDYLNVKFFKKSMLRILRRKINDPTALEITEFELATFDPDQTGSNQTSPAVSGNKGIVLDCSGIKFVDSVGVDGIVKILQEFEKSNWNFVFSNCTDDFLRSFSSVASFEILLRSFPTVHEAVLYLKTL</sequence>
<organism evidence="2 3">
    <name type="scientific">Ciona savignyi</name>
    <name type="common">Pacific transparent sea squirt</name>
    <dbReference type="NCBI Taxonomy" id="51511"/>
    <lineage>
        <taxon>Eukaryota</taxon>
        <taxon>Metazoa</taxon>
        <taxon>Chordata</taxon>
        <taxon>Tunicata</taxon>
        <taxon>Ascidiacea</taxon>
        <taxon>Phlebobranchia</taxon>
        <taxon>Cionidae</taxon>
        <taxon>Ciona</taxon>
    </lineage>
</organism>
<dbReference type="PROSITE" id="PS50801">
    <property type="entry name" value="STAS"/>
    <property type="match status" value="1"/>
</dbReference>
<proteinExistence type="predicted"/>
<dbReference type="GO" id="GO:0016020">
    <property type="term" value="C:membrane"/>
    <property type="evidence" value="ECO:0007669"/>
    <property type="project" value="InterPro"/>
</dbReference>
<dbReference type="InterPro" id="IPR001902">
    <property type="entry name" value="SLC26A/SulP_fam"/>
</dbReference>
<dbReference type="Ensembl" id="ENSCSAVT00000019131.1">
    <property type="protein sequence ID" value="ENSCSAVP00000018924.1"/>
    <property type="gene ID" value="ENSCSAVG00000011113.1"/>
</dbReference>
<name>H2ZMV8_CIOSA</name>
<dbReference type="InterPro" id="IPR036513">
    <property type="entry name" value="STAS_dom_sf"/>
</dbReference>
<dbReference type="GeneTree" id="ENSGT01150000286960"/>
<protein>
    <recommendedName>
        <fullName evidence="1">STAS domain-containing protein</fullName>
    </recommendedName>
</protein>
<evidence type="ECO:0000259" key="1">
    <source>
        <dbReference type="PROSITE" id="PS50801"/>
    </source>
</evidence>
<dbReference type="STRING" id="51511.ENSCSAVP00000018924"/>
<keyword evidence="3" id="KW-1185">Reference proteome</keyword>
<evidence type="ECO:0000313" key="2">
    <source>
        <dbReference type="Ensembl" id="ENSCSAVP00000018924.1"/>
    </source>
</evidence>
<reference evidence="2" key="3">
    <citation type="submission" date="2025-09" db="UniProtKB">
        <authorList>
            <consortium name="Ensembl"/>
        </authorList>
    </citation>
    <scope>IDENTIFICATION</scope>
</reference>
<dbReference type="AlphaFoldDB" id="H2ZMV8"/>
<reference evidence="2" key="2">
    <citation type="submission" date="2025-08" db="UniProtKB">
        <authorList>
            <consortium name="Ensembl"/>
        </authorList>
    </citation>
    <scope>IDENTIFICATION</scope>
</reference>
<dbReference type="InParanoid" id="H2ZMV8"/>
<dbReference type="Gene3D" id="3.30.750.24">
    <property type="entry name" value="STAS domain"/>
    <property type="match status" value="1"/>
</dbReference>
<dbReference type="Pfam" id="PF01740">
    <property type="entry name" value="STAS"/>
    <property type="match status" value="1"/>
</dbReference>
<accession>H2ZMV8</accession>
<feature type="domain" description="STAS" evidence="1">
    <location>
        <begin position="42"/>
        <end position="185"/>
    </location>
</feature>
<reference evidence="3" key="1">
    <citation type="submission" date="2003-08" db="EMBL/GenBank/DDBJ databases">
        <authorList>
            <person name="Birren B."/>
            <person name="Nusbaum C."/>
            <person name="Abebe A."/>
            <person name="Abouelleil A."/>
            <person name="Adekoya E."/>
            <person name="Ait-zahra M."/>
            <person name="Allen N."/>
            <person name="Allen T."/>
            <person name="An P."/>
            <person name="Anderson M."/>
            <person name="Anderson S."/>
            <person name="Arachchi H."/>
            <person name="Armbruster J."/>
            <person name="Bachantsang P."/>
            <person name="Baldwin J."/>
            <person name="Barry A."/>
            <person name="Bayul T."/>
            <person name="Blitshsteyn B."/>
            <person name="Bloom T."/>
            <person name="Blye J."/>
            <person name="Boguslavskiy L."/>
            <person name="Borowsky M."/>
            <person name="Boukhgalter B."/>
            <person name="Brunache A."/>
            <person name="Butler J."/>
            <person name="Calixte N."/>
            <person name="Calvo S."/>
            <person name="Camarata J."/>
            <person name="Campo K."/>
            <person name="Chang J."/>
            <person name="Cheshatsang Y."/>
            <person name="Citroen M."/>
            <person name="Collymore A."/>
            <person name="Considine T."/>
            <person name="Cook A."/>
            <person name="Cooke P."/>
            <person name="Corum B."/>
            <person name="Cuomo C."/>
            <person name="David R."/>
            <person name="Dawoe T."/>
            <person name="Degray S."/>
            <person name="Dodge S."/>
            <person name="Dooley K."/>
            <person name="Dorje P."/>
            <person name="Dorjee K."/>
            <person name="Dorris L."/>
            <person name="Duffey N."/>
            <person name="Dupes A."/>
            <person name="Elkins T."/>
            <person name="Engels R."/>
            <person name="Erickson J."/>
            <person name="Farina A."/>
            <person name="Faro S."/>
            <person name="Ferreira P."/>
            <person name="Fischer H."/>
            <person name="Fitzgerald M."/>
            <person name="Foley K."/>
            <person name="Gage D."/>
            <person name="Galagan J."/>
            <person name="Gearin G."/>
            <person name="Gnerre S."/>
            <person name="Gnirke A."/>
            <person name="Goyette A."/>
            <person name="Graham J."/>
            <person name="Grandbois E."/>
            <person name="Gyaltsen K."/>
            <person name="Hafez N."/>
            <person name="Hagopian D."/>
            <person name="Hagos B."/>
            <person name="Hall J."/>
            <person name="Hatcher B."/>
            <person name="Heller A."/>
            <person name="Higgins H."/>
            <person name="Honan T."/>
            <person name="Horn A."/>
            <person name="Houde N."/>
            <person name="Hughes L."/>
            <person name="Hulme W."/>
            <person name="Husby E."/>
            <person name="Iliev I."/>
            <person name="Jaffe D."/>
            <person name="Jones C."/>
            <person name="Kamal M."/>
            <person name="Kamat A."/>
            <person name="Kamvysselis M."/>
            <person name="Karlsson E."/>
            <person name="Kells C."/>
            <person name="Kieu A."/>
            <person name="Kisner P."/>
            <person name="Kodira C."/>
            <person name="Kulbokas E."/>
            <person name="Labutti K."/>
            <person name="Lama D."/>
            <person name="Landers T."/>
            <person name="Leger J."/>
            <person name="Levine S."/>
            <person name="Lewis D."/>
            <person name="Lewis T."/>
            <person name="Lindblad-toh K."/>
            <person name="Liu X."/>
            <person name="Lokyitsang T."/>
            <person name="Lokyitsang Y."/>
            <person name="Lucien O."/>
            <person name="Lui A."/>
            <person name="Ma L.J."/>
            <person name="Mabbitt R."/>
            <person name="Macdonald J."/>
            <person name="Maclean C."/>
            <person name="Major J."/>
            <person name="Manning J."/>
            <person name="Marabella R."/>
            <person name="Maru K."/>
            <person name="Matthews C."/>
            <person name="Mauceli E."/>
            <person name="Mccarthy M."/>
            <person name="Mcdonough S."/>
            <person name="Mcghee T."/>
            <person name="Meldrim J."/>
            <person name="Meneus L."/>
            <person name="Mesirov J."/>
            <person name="Mihalev A."/>
            <person name="Mihova T."/>
            <person name="Mikkelsen T."/>
            <person name="Mlenga V."/>
            <person name="Moru K."/>
            <person name="Mozes J."/>
            <person name="Mulrain L."/>
            <person name="Munson G."/>
            <person name="Naylor J."/>
            <person name="Newes C."/>
            <person name="Nguyen C."/>
            <person name="Nguyen N."/>
            <person name="Nguyen T."/>
            <person name="Nicol R."/>
            <person name="Nielsen C."/>
            <person name="Nizzari M."/>
            <person name="Norbu C."/>
            <person name="Norbu N."/>
            <person name="O'donnell P."/>
            <person name="Okoawo O."/>
            <person name="O'leary S."/>
            <person name="Omotosho B."/>
            <person name="O'neill K."/>
            <person name="Osman S."/>
            <person name="Parker S."/>
            <person name="Perrin D."/>
            <person name="Phunkhang P."/>
            <person name="Piqani B."/>
            <person name="Purcell S."/>
            <person name="Rachupka T."/>
            <person name="Ramasamy U."/>
            <person name="Rameau R."/>
            <person name="Ray V."/>
            <person name="Raymond C."/>
            <person name="Retta R."/>
            <person name="Richardson S."/>
            <person name="Rise C."/>
            <person name="Rodriguez J."/>
            <person name="Rogers J."/>
            <person name="Rogov P."/>
            <person name="Rutman M."/>
            <person name="Schupbach R."/>
            <person name="Seaman C."/>
            <person name="Settipalli S."/>
            <person name="Sharpe T."/>
            <person name="Sheridan J."/>
            <person name="Sherpa N."/>
            <person name="Shi J."/>
            <person name="Smirnov S."/>
            <person name="Smith C."/>
            <person name="Sougnez C."/>
            <person name="Spencer B."/>
            <person name="Stalker J."/>
            <person name="Stange-thomann N."/>
            <person name="Stavropoulos S."/>
            <person name="Stetson K."/>
            <person name="Stone C."/>
            <person name="Stone S."/>
            <person name="Stubbs M."/>
            <person name="Talamas J."/>
            <person name="Tchuinga P."/>
            <person name="Tenzing P."/>
            <person name="Tesfaye S."/>
            <person name="Theodore J."/>
            <person name="Thoulutsang Y."/>
            <person name="Topham K."/>
            <person name="Towey S."/>
            <person name="Tsamla T."/>
            <person name="Tsomo N."/>
            <person name="Vallee D."/>
            <person name="Vassiliev H."/>
            <person name="Venkataraman V."/>
            <person name="Vinson J."/>
            <person name="Vo A."/>
            <person name="Wade C."/>
            <person name="Wang S."/>
            <person name="Wangchuk T."/>
            <person name="Wangdi T."/>
            <person name="Whittaker C."/>
            <person name="Wilkinson J."/>
            <person name="Wu Y."/>
            <person name="Wyman D."/>
            <person name="Yadav S."/>
            <person name="Yang S."/>
            <person name="Yang X."/>
            <person name="Yeager S."/>
            <person name="Yee E."/>
            <person name="Young G."/>
            <person name="Zainoun J."/>
            <person name="Zembeck L."/>
            <person name="Zimmer A."/>
            <person name="Zody M."/>
            <person name="Lander E."/>
        </authorList>
    </citation>
    <scope>NUCLEOTIDE SEQUENCE [LARGE SCALE GENOMIC DNA]</scope>
</reference>
<dbReference type="InterPro" id="IPR002645">
    <property type="entry name" value="STAS_dom"/>
</dbReference>
<dbReference type="Proteomes" id="UP000007875">
    <property type="component" value="Unassembled WGS sequence"/>
</dbReference>
<dbReference type="GO" id="GO:0055085">
    <property type="term" value="P:transmembrane transport"/>
    <property type="evidence" value="ECO:0007669"/>
    <property type="project" value="InterPro"/>
</dbReference>
<dbReference type="SUPFAM" id="SSF52091">
    <property type="entry name" value="SpoIIaa-like"/>
    <property type="match status" value="1"/>
</dbReference>
<dbReference type="HOGENOM" id="CLU_1440591_0_0_1"/>